<name>A0ABV6IZ16_9PROT</name>
<evidence type="ECO:0008006" key="4">
    <source>
        <dbReference type="Google" id="ProtNLM"/>
    </source>
</evidence>
<reference evidence="2 3" key="1">
    <citation type="submission" date="2024-09" db="EMBL/GenBank/DDBJ databases">
        <authorList>
            <person name="Sun Q."/>
            <person name="Mori K."/>
        </authorList>
    </citation>
    <scope>NUCLEOTIDE SEQUENCE [LARGE SCALE GENOMIC DNA]</scope>
    <source>
        <strain evidence="2 3">CCM 7468</strain>
    </source>
</reference>
<feature type="region of interest" description="Disordered" evidence="1">
    <location>
        <begin position="84"/>
        <end position="182"/>
    </location>
</feature>
<feature type="compositionally biased region" description="Polar residues" evidence="1">
    <location>
        <begin position="145"/>
        <end position="158"/>
    </location>
</feature>
<feature type="non-terminal residue" evidence="2">
    <location>
        <position position="1"/>
    </location>
</feature>
<comment type="caution">
    <text evidence="2">The sequence shown here is derived from an EMBL/GenBank/DDBJ whole genome shotgun (WGS) entry which is preliminary data.</text>
</comment>
<keyword evidence="3" id="KW-1185">Reference proteome</keyword>
<proteinExistence type="predicted"/>
<dbReference type="Proteomes" id="UP001589789">
    <property type="component" value="Unassembled WGS sequence"/>
</dbReference>
<evidence type="ECO:0000256" key="1">
    <source>
        <dbReference type="SAM" id="MobiDB-lite"/>
    </source>
</evidence>
<organism evidence="2 3">
    <name type="scientific">Muricoccus vinaceus</name>
    <dbReference type="NCBI Taxonomy" id="424704"/>
    <lineage>
        <taxon>Bacteria</taxon>
        <taxon>Pseudomonadati</taxon>
        <taxon>Pseudomonadota</taxon>
        <taxon>Alphaproteobacteria</taxon>
        <taxon>Acetobacterales</taxon>
        <taxon>Roseomonadaceae</taxon>
        <taxon>Muricoccus</taxon>
    </lineage>
</organism>
<feature type="compositionally biased region" description="Basic and acidic residues" evidence="1">
    <location>
        <begin position="84"/>
        <end position="94"/>
    </location>
</feature>
<dbReference type="EMBL" id="JBHLVZ010000070">
    <property type="protein sequence ID" value="MFC0387838.1"/>
    <property type="molecule type" value="Genomic_DNA"/>
</dbReference>
<accession>A0ABV6IZ16</accession>
<protein>
    <recommendedName>
        <fullName evidence="4">Transposase</fullName>
    </recommendedName>
</protein>
<evidence type="ECO:0000313" key="3">
    <source>
        <dbReference type="Proteomes" id="UP001589789"/>
    </source>
</evidence>
<sequence>FTRGSRRIGFTQVSQKLRAVHLEDPTGRHWPIRYRDLSRPPITLWEQKVAVKAKREQGMRKVDESAIFAAVEARRATIAEAAERTRAARREQQRTAHLTSGRGTGTSAKEMVRTSSEPAAISAPDEAQIPMPDNMELDSRKQHSMVEQSTTPIGSVSGSAMPDDAKVPMPVPGETRIVGRSS</sequence>
<gene>
    <name evidence="2" type="ORF">ACFFIC_20160</name>
</gene>
<evidence type="ECO:0000313" key="2">
    <source>
        <dbReference type="EMBL" id="MFC0387838.1"/>
    </source>
</evidence>